<dbReference type="Proteomes" id="UP000011116">
    <property type="component" value="Chromosome 6H"/>
</dbReference>
<feature type="compositionally biased region" description="Polar residues" evidence="11">
    <location>
        <begin position="314"/>
        <end position="333"/>
    </location>
</feature>
<evidence type="ECO:0000256" key="7">
    <source>
        <dbReference type="ARBA" id="ARBA00023034"/>
    </source>
</evidence>
<dbReference type="KEGG" id="hvg:123402809"/>
<accession>A0A8I6YXW7</accession>
<name>A0A8I6YXW7_HORVV</name>
<evidence type="ECO:0000313" key="15">
    <source>
        <dbReference type="EnsemblPlants" id="HORVU.MOREX.r3.6HG0618100.1"/>
    </source>
</evidence>
<dbReference type="GO" id="GO:0005794">
    <property type="term" value="C:Golgi apparatus"/>
    <property type="evidence" value="ECO:0000318"/>
    <property type="project" value="GO_Central"/>
</dbReference>
<dbReference type="InterPro" id="IPR025846">
    <property type="entry name" value="TBL_N"/>
</dbReference>
<evidence type="ECO:0000256" key="11">
    <source>
        <dbReference type="SAM" id="MobiDB-lite"/>
    </source>
</evidence>
<sequence length="753" mass="79775">MKGAAWRGHGGGVADHLGAGGLAGARRARLCIYGVALAFAGFAAFLAFAPSLPAPPPSSHSAAWLDGVLASSSPYRAQVSGFFSSLFPANSSSFPGPPGPGFVAARRSGPGSGGLAAGGGRAGTNGSSAVRPSEQSGGGDSGGVRTGNSAPSNATAAVGGARARTNGSSPAEQSGARGGVPGGNSGRVRTDNSATGNATASSVRSDAPPSDHAGGGEPASNSSGIAAAAANNSSGVAAAEAKAGAGAGATIGGSAQNGTTAQGGTPVRVNGSEVNATSAASNGTAIPFVNQTRSALTGMRNVAAPHRRGHPGKNNHTAQDSAPGNNQQQSGNRAASVASGGRNSTKTTHKEATAAASQGSASLVKGHAAQATNSSAGNGHPAKEAANAGGQTKKLHWIEAMGRCDMFYGDWVRDDSYPLYPEGSCPHVDESFNCHLNGRPDKAYQRLRWQPSGCSIPRLNPTDMLERLRGKRLVFVGDSLNRNMWESLVCILRNSIKDKRRVFEVSGNHKFRAEGSYSFVFQDYNCTVEFFRSPFLVQEWEMHVTHGKKKETLRLDKIDRSSSRYKNADVIVFNTGHWWTHEKTSLGKDYYQEGDQVYSELNVHDAYRRALNTWAKWVDSNINPKKTTVFFRGYSASHFSGGQWNSGGSCDKETEPITNQQYLMPYPQKMSILEEVLHGMKTPVAYLNITRLTDYRKEGHPSVYRKHKLSEEERKSPELYQDCSHWCLPGVPDSWNELLYAQILVKQHQMLHQ</sequence>
<dbReference type="GO" id="GO:0016413">
    <property type="term" value="F:O-acetyltransferase activity"/>
    <property type="evidence" value="ECO:0000318"/>
    <property type="project" value="GO_Central"/>
</dbReference>
<feature type="compositionally biased region" description="Gly residues" evidence="11">
    <location>
        <begin position="136"/>
        <end position="145"/>
    </location>
</feature>
<feature type="domain" description="Trichome birefringence-like C-terminal" evidence="13">
    <location>
        <begin position="456"/>
        <end position="741"/>
    </location>
</feature>
<dbReference type="InterPro" id="IPR029962">
    <property type="entry name" value="TBL"/>
</dbReference>
<feature type="transmembrane region" description="Helical" evidence="12">
    <location>
        <begin position="30"/>
        <end position="49"/>
    </location>
</feature>
<evidence type="ECO:0000256" key="6">
    <source>
        <dbReference type="ARBA" id="ARBA00022989"/>
    </source>
</evidence>
<evidence type="ECO:0000313" key="16">
    <source>
        <dbReference type="Proteomes" id="UP000011116"/>
    </source>
</evidence>
<feature type="compositionally biased region" description="Gly residues" evidence="11">
    <location>
        <begin position="110"/>
        <end position="123"/>
    </location>
</feature>
<keyword evidence="9" id="KW-1015">Disulfide bond</keyword>
<feature type="compositionally biased region" description="Low complexity" evidence="11">
    <location>
        <begin position="124"/>
        <end position="135"/>
    </location>
</feature>
<keyword evidence="7" id="KW-0333">Golgi apparatus</keyword>
<evidence type="ECO:0008006" key="17">
    <source>
        <dbReference type="Google" id="ProtNLM"/>
    </source>
</evidence>
<organism evidence="15 16">
    <name type="scientific">Hordeum vulgare subsp. vulgare</name>
    <name type="common">Domesticated barley</name>
    <dbReference type="NCBI Taxonomy" id="112509"/>
    <lineage>
        <taxon>Eukaryota</taxon>
        <taxon>Viridiplantae</taxon>
        <taxon>Streptophyta</taxon>
        <taxon>Embryophyta</taxon>
        <taxon>Tracheophyta</taxon>
        <taxon>Spermatophyta</taxon>
        <taxon>Magnoliopsida</taxon>
        <taxon>Liliopsida</taxon>
        <taxon>Poales</taxon>
        <taxon>Poaceae</taxon>
        <taxon>BOP clade</taxon>
        <taxon>Pooideae</taxon>
        <taxon>Triticodae</taxon>
        <taxon>Triticeae</taxon>
        <taxon>Hordeinae</taxon>
        <taxon>Hordeum</taxon>
    </lineage>
</organism>
<evidence type="ECO:0000256" key="3">
    <source>
        <dbReference type="ARBA" id="ARBA00022679"/>
    </source>
</evidence>
<dbReference type="Gramene" id="HORVU.MOREX.r3.6HG0618100.1">
    <property type="protein sequence ID" value="HORVU.MOREX.r3.6HG0618100.1"/>
    <property type="gene ID" value="HORVU.MOREX.r3.6HG0618100"/>
</dbReference>
<dbReference type="OrthoDB" id="630188at2759"/>
<keyword evidence="3" id="KW-0808">Transferase</keyword>
<evidence type="ECO:0000256" key="2">
    <source>
        <dbReference type="ARBA" id="ARBA00007727"/>
    </source>
</evidence>
<dbReference type="PANTHER" id="PTHR32285:SF339">
    <property type="entry name" value="OS02G0773732 PROTEIN"/>
    <property type="match status" value="1"/>
</dbReference>
<dbReference type="GeneID" id="123402809"/>
<keyword evidence="4 12" id="KW-0812">Transmembrane</keyword>
<evidence type="ECO:0000256" key="9">
    <source>
        <dbReference type="ARBA" id="ARBA00023157"/>
    </source>
</evidence>
<evidence type="ECO:0000256" key="10">
    <source>
        <dbReference type="ARBA" id="ARBA00023180"/>
    </source>
</evidence>
<comment type="similarity">
    <text evidence="2">Belongs to the PC-esterase family. TBL subfamily.</text>
</comment>
<feature type="region of interest" description="Disordered" evidence="11">
    <location>
        <begin position="98"/>
        <end position="224"/>
    </location>
</feature>
<keyword evidence="16" id="KW-1185">Reference proteome</keyword>
<feature type="compositionally biased region" description="Polar residues" evidence="11">
    <location>
        <begin position="191"/>
        <end position="204"/>
    </location>
</feature>
<evidence type="ECO:0000256" key="5">
    <source>
        <dbReference type="ARBA" id="ARBA00022968"/>
    </source>
</evidence>
<reference evidence="15" key="3">
    <citation type="submission" date="2022-01" db="UniProtKB">
        <authorList>
            <consortium name="EnsemblPlants"/>
        </authorList>
    </citation>
    <scope>IDENTIFICATION</scope>
    <source>
        <strain evidence="15">subsp. vulgare</strain>
    </source>
</reference>
<evidence type="ECO:0000256" key="1">
    <source>
        <dbReference type="ARBA" id="ARBA00004323"/>
    </source>
</evidence>
<dbReference type="Pfam" id="PF13839">
    <property type="entry name" value="PC-Esterase"/>
    <property type="match status" value="1"/>
</dbReference>
<feature type="domain" description="Trichome birefringence-like N-terminal" evidence="14">
    <location>
        <begin position="403"/>
        <end position="455"/>
    </location>
</feature>
<protein>
    <recommendedName>
        <fullName evidence="17">Trichome birefringence-like N-terminal domain-containing protein</fullName>
    </recommendedName>
</protein>
<evidence type="ECO:0000256" key="12">
    <source>
        <dbReference type="SAM" id="Phobius"/>
    </source>
</evidence>
<dbReference type="EnsemblPlants" id="HORVU.MOREX.r3.6HG0618100.1">
    <property type="protein sequence ID" value="HORVU.MOREX.r3.6HG0618100.1"/>
    <property type="gene ID" value="HORVU.MOREX.r3.6HG0618100"/>
</dbReference>
<keyword evidence="10" id="KW-0325">Glycoprotein</keyword>
<dbReference type="Gramene" id="HORVU.MOREX.r2.6HG0512690.1">
    <property type="protein sequence ID" value="HORVU.MOREX.r2.6HG0512690.1"/>
    <property type="gene ID" value="HORVU.MOREX.r2.6HG0512690"/>
</dbReference>
<keyword evidence="8 12" id="KW-0472">Membrane</keyword>
<evidence type="ECO:0000256" key="4">
    <source>
        <dbReference type="ARBA" id="ARBA00022692"/>
    </source>
</evidence>
<reference evidence="15" key="2">
    <citation type="submission" date="2020-10" db="EMBL/GenBank/DDBJ databases">
        <authorList>
            <person name="Scholz U."/>
            <person name="Mascher M."/>
            <person name="Fiebig A."/>
        </authorList>
    </citation>
    <scope>NUCLEOTIDE SEQUENCE [LARGE SCALE GENOMIC DNA]</scope>
    <source>
        <strain evidence="15">cv. Morex</strain>
    </source>
</reference>
<evidence type="ECO:0000256" key="8">
    <source>
        <dbReference type="ARBA" id="ARBA00023136"/>
    </source>
</evidence>
<reference evidence="16" key="1">
    <citation type="journal article" date="2012" name="Nature">
        <title>A physical, genetic and functional sequence assembly of the barley genome.</title>
        <authorList>
            <consortium name="The International Barley Genome Sequencing Consortium"/>
            <person name="Mayer K.F."/>
            <person name="Waugh R."/>
            <person name="Brown J.W."/>
            <person name="Schulman A."/>
            <person name="Langridge P."/>
            <person name="Platzer M."/>
            <person name="Fincher G.B."/>
            <person name="Muehlbauer G.J."/>
            <person name="Sato K."/>
            <person name="Close T.J."/>
            <person name="Wise R.P."/>
            <person name="Stein N."/>
        </authorList>
    </citation>
    <scope>NUCLEOTIDE SEQUENCE [LARGE SCALE GENOMIC DNA]</scope>
    <source>
        <strain evidence="16">cv. Morex</strain>
    </source>
</reference>
<comment type="subcellular location">
    <subcellularLocation>
        <location evidence="1">Golgi apparatus membrane</location>
        <topology evidence="1">Single-pass type II membrane protein</topology>
    </subcellularLocation>
</comment>
<feature type="region of interest" description="Disordered" evidence="11">
    <location>
        <begin position="303"/>
        <end position="391"/>
    </location>
</feature>
<dbReference type="GO" id="GO:1990538">
    <property type="term" value="F:xylan O-acetyltransferase activity"/>
    <property type="evidence" value="ECO:0007669"/>
    <property type="project" value="UniProtKB-ARBA"/>
</dbReference>
<dbReference type="RefSeq" id="XP_044952704.1">
    <property type="nucleotide sequence ID" value="XM_045096769.1"/>
</dbReference>
<feature type="compositionally biased region" description="Low complexity" evidence="11">
    <location>
        <begin position="146"/>
        <end position="166"/>
    </location>
</feature>
<proteinExistence type="inferred from homology"/>
<keyword evidence="6 12" id="KW-1133">Transmembrane helix</keyword>
<dbReference type="SMR" id="A0A8I6YXW7"/>
<dbReference type="AlphaFoldDB" id="A0A8I6YXW7"/>
<evidence type="ECO:0000259" key="13">
    <source>
        <dbReference type="Pfam" id="PF13839"/>
    </source>
</evidence>
<feature type="compositionally biased region" description="Gly residues" evidence="11">
    <location>
        <begin position="176"/>
        <end position="185"/>
    </location>
</feature>
<gene>
    <name evidence="15" type="primary">LOC123402809</name>
</gene>
<dbReference type="InterPro" id="IPR026057">
    <property type="entry name" value="TBL_C"/>
</dbReference>
<evidence type="ECO:0000259" key="14">
    <source>
        <dbReference type="Pfam" id="PF14416"/>
    </source>
</evidence>
<dbReference type="Pfam" id="PF14416">
    <property type="entry name" value="PMR5N"/>
    <property type="match status" value="1"/>
</dbReference>
<dbReference type="GO" id="GO:0000139">
    <property type="term" value="C:Golgi membrane"/>
    <property type="evidence" value="ECO:0007669"/>
    <property type="project" value="UniProtKB-SubCell"/>
</dbReference>
<dbReference type="PANTHER" id="PTHR32285">
    <property type="entry name" value="PROTEIN TRICHOME BIREFRINGENCE-LIKE 9-RELATED"/>
    <property type="match status" value="1"/>
</dbReference>
<keyword evidence="5" id="KW-0735">Signal-anchor</keyword>